<feature type="compositionally biased region" description="Low complexity" evidence="18">
    <location>
        <begin position="70"/>
        <end position="81"/>
    </location>
</feature>
<feature type="region of interest" description="Disordered" evidence="18">
    <location>
        <begin position="239"/>
        <end position="259"/>
    </location>
</feature>
<feature type="compositionally biased region" description="Basic and acidic residues" evidence="18">
    <location>
        <begin position="48"/>
        <end position="68"/>
    </location>
</feature>
<dbReference type="InterPro" id="IPR017455">
    <property type="entry name" value="Znf_FYVE-rel"/>
</dbReference>
<proteinExistence type="predicted"/>
<dbReference type="SUPFAM" id="SSF57850">
    <property type="entry name" value="RING/U-box"/>
    <property type="match status" value="1"/>
</dbReference>
<comment type="catalytic activity">
    <reaction evidence="1">
        <text>S-ubiquitinyl-[E2 ubiquitin-conjugating enzyme]-L-cysteine + [acceptor protein]-L-lysine = [E2 ubiquitin-conjugating enzyme]-L-cysteine + N(6)-ubiquitinyl-[acceptor protein]-L-lysine.</text>
        <dbReference type="EC" id="2.3.2.27"/>
    </reaction>
</comment>
<keyword evidence="13" id="KW-0862">Zinc</keyword>
<dbReference type="PROSITE" id="PS50178">
    <property type="entry name" value="ZF_FYVE"/>
    <property type="match status" value="1"/>
</dbReference>
<evidence type="ECO:0000256" key="7">
    <source>
        <dbReference type="ARBA" id="ARBA00022679"/>
    </source>
</evidence>
<dbReference type="GO" id="GO:0016020">
    <property type="term" value="C:membrane"/>
    <property type="evidence" value="ECO:0007669"/>
    <property type="project" value="UniProtKB-SubCell"/>
</dbReference>
<dbReference type="InterPro" id="IPR000306">
    <property type="entry name" value="Znf_FYVE"/>
</dbReference>
<dbReference type="InterPro" id="IPR013083">
    <property type="entry name" value="Znf_RING/FYVE/PHD"/>
</dbReference>
<dbReference type="GO" id="GO:0070936">
    <property type="term" value="P:protein K48-linked ubiquitination"/>
    <property type="evidence" value="ECO:0007669"/>
    <property type="project" value="TreeGrafter"/>
</dbReference>
<feature type="compositionally biased region" description="Low complexity" evidence="18">
    <location>
        <begin position="334"/>
        <end position="346"/>
    </location>
</feature>
<dbReference type="PANTHER" id="PTHR46661">
    <property type="entry name" value="E3 UBIQUITIN-PROTEIN LIGASE ZNRF1-LIKE PROTEIN"/>
    <property type="match status" value="1"/>
</dbReference>
<dbReference type="GO" id="GO:0061630">
    <property type="term" value="F:ubiquitin protein ligase activity"/>
    <property type="evidence" value="ECO:0007669"/>
    <property type="project" value="UniProtKB-EC"/>
</dbReference>
<evidence type="ECO:0000259" key="20">
    <source>
        <dbReference type="PROSITE" id="PS50178"/>
    </source>
</evidence>
<evidence type="ECO:0000256" key="10">
    <source>
        <dbReference type="ARBA" id="ARBA00022753"/>
    </source>
</evidence>
<keyword evidence="16" id="KW-0449">Lipoprotein</keyword>
<evidence type="ECO:0000256" key="15">
    <source>
        <dbReference type="ARBA" id="ARBA00023228"/>
    </source>
</evidence>
<dbReference type="GO" id="GO:0005768">
    <property type="term" value="C:endosome"/>
    <property type="evidence" value="ECO:0007669"/>
    <property type="project" value="UniProtKB-SubCell"/>
</dbReference>
<evidence type="ECO:0000256" key="13">
    <source>
        <dbReference type="ARBA" id="ARBA00022833"/>
    </source>
</evidence>
<evidence type="ECO:0000256" key="17">
    <source>
        <dbReference type="PROSITE-ProRule" id="PRU00175"/>
    </source>
</evidence>
<evidence type="ECO:0000256" key="11">
    <source>
        <dbReference type="ARBA" id="ARBA00022771"/>
    </source>
</evidence>
<gene>
    <name evidence="21" type="ORF">EJ03DRAFT_323870</name>
</gene>
<dbReference type="Gene3D" id="3.30.40.10">
    <property type="entry name" value="Zinc/RING finger domain, C3HC4 (zinc finger)"/>
    <property type="match status" value="2"/>
</dbReference>
<keyword evidence="10" id="KW-0967">Endosome</keyword>
<comment type="subcellular location">
    <subcellularLocation>
        <location evidence="3">Endosome</location>
    </subcellularLocation>
    <subcellularLocation>
        <location evidence="4">Lysosome</location>
    </subcellularLocation>
    <subcellularLocation>
        <location evidence="2">Membrane</location>
        <topology evidence="2">Peripheral membrane protein</topology>
    </subcellularLocation>
</comment>
<feature type="region of interest" description="Disordered" evidence="18">
    <location>
        <begin position="391"/>
        <end position="419"/>
    </location>
</feature>
<keyword evidence="14" id="KW-0472">Membrane</keyword>
<comment type="pathway">
    <text evidence="5">Protein modification; protein ubiquitination.</text>
</comment>
<feature type="compositionally biased region" description="Basic and acidic residues" evidence="18">
    <location>
        <begin position="28"/>
        <end position="37"/>
    </location>
</feature>
<keyword evidence="9" id="KW-0479">Metal-binding</keyword>
<evidence type="ECO:0000256" key="2">
    <source>
        <dbReference type="ARBA" id="ARBA00004170"/>
    </source>
</evidence>
<dbReference type="InterPro" id="IPR051878">
    <property type="entry name" value="ZNRF_ubiq-protein_ligase"/>
</dbReference>
<keyword evidence="11 17" id="KW-0863">Zinc-finger</keyword>
<dbReference type="Pfam" id="PF01363">
    <property type="entry name" value="FYVE"/>
    <property type="match status" value="1"/>
</dbReference>
<keyword evidence="12" id="KW-0833">Ubl conjugation pathway</keyword>
<evidence type="ECO:0000256" key="14">
    <source>
        <dbReference type="ARBA" id="ARBA00023136"/>
    </source>
</evidence>
<feature type="region of interest" description="Disordered" evidence="18">
    <location>
        <begin position="289"/>
        <end position="369"/>
    </location>
</feature>
<dbReference type="GO" id="GO:0008270">
    <property type="term" value="F:zinc ion binding"/>
    <property type="evidence" value="ECO:0007669"/>
    <property type="project" value="UniProtKB-KW"/>
</dbReference>
<keyword evidence="7" id="KW-0808">Transferase</keyword>
<feature type="compositionally biased region" description="Low complexity" evidence="18">
    <location>
        <begin position="406"/>
        <end position="417"/>
    </location>
</feature>
<keyword evidence="22" id="KW-1185">Reference proteome</keyword>
<evidence type="ECO:0000256" key="3">
    <source>
        <dbReference type="ARBA" id="ARBA00004177"/>
    </source>
</evidence>
<dbReference type="GO" id="GO:0043161">
    <property type="term" value="P:proteasome-mediated ubiquitin-dependent protein catabolic process"/>
    <property type="evidence" value="ECO:0007669"/>
    <property type="project" value="TreeGrafter"/>
</dbReference>
<name>A0A6G1LLD5_9PEZI</name>
<dbReference type="CDD" id="cd15737">
    <property type="entry name" value="FYVE2_Vac1p_like"/>
    <property type="match status" value="1"/>
</dbReference>
<keyword evidence="15" id="KW-0458">Lysosome</keyword>
<feature type="region of interest" description="Disordered" evidence="18">
    <location>
        <begin position="1"/>
        <end position="98"/>
    </location>
</feature>
<evidence type="ECO:0000313" key="22">
    <source>
        <dbReference type="Proteomes" id="UP000799436"/>
    </source>
</evidence>
<keyword evidence="8" id="KW-0519">Myristate</keyword>
<dbReference type="SMART" id="SM00184">
    <property type="entry name" value="RING"/>
    <property type="match status" value="1"/>
</dbReference>
<dbReference type="EMBL" id="ML995811">
    <property type="protein sequence ID" value="KAF2773372.1"/>
    <property type="molecule type" value="Genomic_DNA"/>
</dbReference>
<dbReference type="PROSITE" id="PS50089">
    <property type="entry name" value="ZF_RING_2"/>
    <property type="match status" value="1"/>
</dbReference>
<dbReference type="InterPro" id="IPR001841">
    <property type="entry name" value="Znf_RING"/>
</dbReference>
<evidence type="ECO:0000256" key="9">
    <source>
        <dbReference type="ARBA" id="ARBA00022723"/>
    </source>
</evidence>
<evidence type="ECO:0000256" key="16">
    <source>
        <dbReference type="ARBA" id="ARBA00023288"/>
    </source>
</evidence>
<dbReference type="OrthoDB" id="660555at2759"/>
<dbReference type="InterPro" id="IPR011011">
    <property type="entry name" value="Znf_FYVE_PHD"/>
</dbReference>
<evidence type="ECO:0000259" key="19">
    <source>
        <dbReference type="PROSITE" id="PS50089"/>
    </source>
</evidence>
<evidence type="ECO:0000256" key="12">
    <source>
        <dbReference type="ARBA" id="ARBA00022786"/>
    </source>
</evidence>
<protein>
    <recommendedName>
        <fullName evidence="6">RING-type E3 ubiquitin transferase</fullName>
        <ecNumber evidence="6">2.3.2.27</ecNumber>
    </recommendedName>
</protein>
<dbReference type="Proteomes" id="UP000799436">
    <property type="component" value="Unassembled WGS sequence"/>
</dbReference>
<accession>A0A6G1LLD5</accession>
<evidence type="ECO:0000256" key="1">
    <source>
        <dbReference type="ARBA" id="ARBA00000900"/>
    </source>
</evidence>
<evidence type="ECO:0000256" key="6">
    <source>
        <dbReference type="ARBA" id="ARBA00012483"/>
    </source>
</evidence>
<dbReference type="AlphaFoldDB" id="A0A6G1LLD5"/>
<dbReference type="SMART" id="SM00064">
    <property type="entry name" value="FYVE"/>
    <property type="match status" value="1"/>
</dbReference>
<evidence type="ECO:0000256" key="8">
    <source>
        <dbReference type="ARBA" id="ARBA00022707"/>
    </source>
</evidence>
<evidence type="ECO:0000313" key="21">
    <source>
        <dbReference type="EMBL" id="KAF2773372.1"/>
    </source>
</evidence>
<dbReference type="EC" id="2.3.2.27" evidence="6"/>
<evidence type="ECO:0000256" key="5">
    <source>
        <dbReference type="ARBA" id="ARBA00004906"/>
    </source>
</evidence>
<feature type="domain" description="FYVE-type" evidence="20">
    <location>
        <begin position="101"/>
        <end position="182"/>
    </location>
</feature>
<feature type="domain" description="RING-type" evidence="19">
    <location>
        <begin position="450"/>
        <end position="493"/>
    </location>
</feature>
<organism evidence="21 22">
    <name type="scientific">Teratosphaeria nubilosa</name>
    <dbReference type="NCBI Taxonomy" id="161662"/>
    <lineage>
        <taxon>Eukaryota</taxon>
        <taxon>Fungi</taxon>
        <taxon>Dikarya</taxon>
        <taxon>Ascomycota</taxon>
        <taxon>Pezizomycotina</taxon>
        <taxon>Dothideomycetes</taxon>
        <taxon>Dothideomycetidae</taxon>
        <taxon>Mycosphaerellales</taxon>
        <taxon>Teratosphaeriaceae</taxon>
        <taxon>Teratosphaeria</taxon>
    </lineage>
</organism>
<sequence>MTDRPSHLPPAPPDDPLSVSADRKRRHTGSDQADRARYVRPSNPISHRHSEASTRRTLIDLTSPERQRPLPRQSSSSSLRRTSSHSTRRGSDMAPARWQPDHEVSKCPFCQRDFGLLTRKHHCRKCGRVVCSACSPHRIMIPRQYISRPPNPLEAELGISIAELEALGDTSGGESVRVCNPCVPDPWIPGTESHARAEAGSGQRPEMPRARAASENQAAGMLIEDRAARLARYREIMQGQRPHEAGRPHAYSSSTAQERDQAIERLHRQHLANDITPWTEREQNLANSINRGDYGVRDPRMPAAQPSTASARYRPRLSSVHSLHVPERASSSRPQPQTASSTASAPPAQPRPRRVIKEEDECPVCGTELPPGESFRETHIVSCITTHTYGSTPRQATPFAPPPSAEPSASTPPTGSSLRARALSHQPRGMLKYRATEKDCVTEDGEQLECVICMEEFQVGEELGRMECFCKFHRGCIRGWWDKKGVGSCPTHQLHE</sequence>
<dbReference type="PANTHER" id="PTHR46661:SF4">
    <property type="entry name" value="RING-TYPE DOMAIN-CONTAINING PROTEIN"/>
    <property type="match status" value="1"/>
</dbReference>
<dbReference type="Pfam" id="PF13639">
    <property type="entry name" value="zf-RING_2"/>
    <property type="match status" value="1"/>
</dbReference>
<evidence type="ECO:0000256" key="4">
    <source>
        <dbReference type="ARBA" id="ARBA00004371"/>
    </source>
</evidence>
<feature type="region of interest" description="Disordered" evidence="18">
    <location>
        <begin position="190"/>
        <end position="219"/>
    </location>
</feature>
<dbReference type="SUPFAM" id="SSF57903">
    <property type="entry name" value="FYVE/PHD zinc finger"/>
    <property type="match status" value="1"/>
</dbReference>
<evidence type="ECO:0000256" key="18">
    <source>
        <dbReference type="SAM" id="MobiDB-lite"/>
    </source>
</evidence>
<reference evidence="21" key="1">
    <citation type="journal article" date="2020" name="Stud. Mycol.">
        <title>101 Dothideomycetes genomes: a test case for predicting lifestyles and emergence of pathogens.</title>
        <authorList>
            <person name="Haridas S."/>
            <person name="Albert R."/>
            <person name="Binder M."/>
            <person name="Bloem J."/>
            <person name="Labutti K."/>
            <person name="Salamov A."/>
            <person name="Andreopoulos B."/>
            <person name="Baker S."/>
            <person name="Barry K."/>
            <person name="Bills G."/>
            <person name="Bluhm B."/>
            <person name="Cannon C."/>
            <person name="Castanera R."/>
            <person name="Culley D."/>
            <person name="Daum C."/>
            <person name="Ezra D."/>
            <person name="Gonzalez J."/>
            <person name="Henrissat B."/>
            <person name="Kuo A."/>
            <person name="Liang C."/>
            <person name="Lipzen A."/>
            <person name="Lutzoni F."/>
            <person name="Magnuson J."/>
            <person name="Mondo S."/>
            <person name="Nolan M."/>
            <person name="Ohm R."/>
            <person name="Pangilinan J."/>
            <person name="Park H.-J."/>
            <person name="Ramirez L."/>
            <person name="Alfaro M."/>
            <person name="Sun H."/>
            <person name="Tritt A."/>
            <person name="Yoshinaga Y."/>
            <person name="Zwiers L.-H."/>
            <person name="Turgeon B."/>
            <person name="Goodwin S."/>
            <person name="Spatafora J."/>
            <person name="Crous P."/>
            <person name="Grigoriev I."/>
        </authorList>
    </citation>
    <scope>NUCLEOTIDE SEQUENCE</scope>
    <source>
        <strain evidence="21">CBS 116005</strain>
    </source>
</reference>